<protein>
    <submittedName>
        <fullName evidence="2">SCP2 domain-containing protein</fullName>
    </submittedName>
</protein>
<dbReference type="Proteomes" id="UP000035681">
    <property type="component" value="Unplaced"/>
</dbReference>
<evidence type="ECO:0000313" key="2">
    <source>
        <dbReference type="WBParaSite" id="SSTP_0000515000.1"/>
    </source>
</evidence>
<sequence>MDGFVKLDIDIKKNSCPVECYFDSTTKTVLFNSNFDELTSAVGPDDWMRNTSVEISQKIPLEDFLRIILSKDFTQDELAKKSLDELLCINSKIVKLFKGKL</sequence>
<evidence type="ECO:0000313" key="1">
    <source>
        <dbReference type="Proteomes" id="UP000035681"/>
    </source>
</evidence>
<dbReference type="WBParaSite" id="SSTP_0000515000.1">
    <property type="protein sequence ID" value="SSTP_0000515000.1"/>
    <property type="gene ID" value="SSTP_0000515000"/>
</dbReference>
<reference evidence="2" key="1">
    <citation type="submission" date="2015-08" db="UniProtKB">
        <authorList>
            <consortium name="WormBaseParasite"/>
        </authorList>
    </citation>
    <scope>IDENTIFICATION</scope>
</reference>
<dbReference type="AlphaFoldDB" id="A0A0K0E6M1"/>
<name>A0A0K0E6M1_STRER</name>
<accession>A0A0K0E6M1</accession>
<keyword evidence="1" id="KW-1185">Reference proteome</keyword>
<dbReference type="WBParaSite" id="TCONS_00007169.p1">
    <property type="protein sequence ID" value="TCONS_00007169.p1"/>
    <property type="gene ID" value="XLOC_005227"/>
</dbReference>
<proteinExistence type="predicted"/>
<organism evidence="2">
    <name type="scientific">Strongyloides stercoralis</name>
    <name type="common">Threadworm</name>
    <dbReference type="NCBI Taxonomy" id="6248"/>
    <lineage>
        <taxon>Eukaryota</taxon>
        <taxon>Metazoa</taxon>
        <taxon>Ecdysozoa</taxon>
        <taxon>Nematoda</taxon>
        <taxon>Chromadorea</taxon>
        <taxon>Rhabditida</taxon>
        <taxon>Tylenchina</taxon>
        <taxon>Panagrolaimomorpha</taxon>
        <taxon>Strongyloidoidea</taxon>
        <taxon>Strongyloididae</taxon>
        <taxon>Strongyloides</taxon>
    </lineage>
</organism>